<feature type="compositionally biased region" description="Basic and acidic residues" evidence="1">
    <location>
        <begin position="240"/>
        <end position="251"/>
    </location>
</feature>
<organism evidence="2 3">
    <name type="scientific">Chrysochromulina tobinii</name>
    <dbReference type="NCBI Taxonomy" id="1460289"/>
    <lineage>
        <taxon>Eukaryota</taxon>
        <taxon>Haptista</taxon>
        <taxon>Haptophyta</taxon>
        <taxon>Prymnesiophyceae</taxon>
        <taxon>Prymnesiales</taxon>
        <taxon>Chrysochromulinaceae</taxon>
        <taxon>Chrysochromulina</taxon>
    </lineage>
</organism>
<feature type="region of interest" description="Disordered" evidence="1">
    <location>
        <begin position="224"/>
        <end position="251"/>
    </location>
</feature>
<dbReference type="Proteomes" id="UP000037460">
    <property type="component" value="Unassembled WGS sequence"/>
</dbReference>
<keyword evidence="3" id="KW-1185">Reference proteome</keyword>
<dbReference type="AlphaFoldDB" id="A0A0M0JJ91"/>
<name>A0A0M0JJ91_9EUKA</name>
<evidence type="ECO:0000256" key="1">
    <source>
        <dbReference type="SAM" id="MobiDB-lite"/>
    </source>
</evidence>
<evidence type="ECO:0000313" key="2">
    <source>
        <dbReference type="EMBL" id="KOO26661.1"/>
    </source>
</evidence>
<gene>
    <name evidence="2" type="ORF">Ctob_011744</name>
</gene>
<evidence type="ECO:0000313" key="3">
    <source>
        <dbReference type="Proteomes" id="UP000037460"/>
    </source>
</evidence>
<protein>
    <submittedName>
        <fullName evidence="2">Uncharacterized protein</fullName>
    </submittedName>
</protein>
<comment type="caution">
    <text evidence="2">The sequence shown here is derived from an EMBL/GenBank/DDBJ whole genome shotgun (WGS) entry which is preliminary data.</text>
</comment>
<dbReference type="EMBL" id="JWZX01002821">
    <property type="protein sequence ID" value="KOO26661.1"/>
    <property type="molecule type" value="Genomic_DNA"/>
</dbReference>
<sequence length="251" mass="27586">MLNAKNPKLALNLAKYIPGVDTSPLYHNLDYNIADYFVRIRDLVCKGAAEDVCPPADCTISIKMFPAYINGVTAGQHNIDEVPSACTIAQNEKAMDAWKLAMEAFQKNPKTATFTLNRDEMHRQFSMFHRSDAAGTEFDCSLPREKTTFASVSEAYTDIQLQIESCWANPAKCLNASLSLVGLSTVPMGAAGKQFAPDLAHPTSMSCSTNPLATFKLLGQGMDVRLSHPGDGPVKTKNNIHQEENDEERRN</sequence>
<proteinExistence type="predicted"/>
<reference evidence="3" key="1">
    <citation type="journal article" date="2015" name="PLoS Genet.">
        <title>Genome Sequence and Transcriptome Analyses of Chrysochromulina tobin: Metabolic Tools for Enhanced Algal Fitness in the Prominent Order Prymnesiales (Haptophyceae).</title>
        <authorList>
            <person name="Hovde B.T."/>
            <person name="Deodato C.R."/>
            <person name="Hunsperger H.M."/>
            <person name="Ryken S.A."/>
            <person name="Yost W."/>
            <person name="Jha R.K."/>
            <person name="Patterson J."/>
            <person name="Monnat R.J. Jr."/>
            <person name="Barlow S.B."/>
            <person name="Starkenburg S.R."/>
            <person name="Cattolico R.A."/>
        </authorList>
    </citation>
    <scope>NUCLEOTIDE SEQUENCE</scope>
    <source>
        <strain evidence="3">CCMP291</strain>
    </source>
</reference>
<accession>A0A0M0JJ91</accession>